<dbReference type="InterPro" id="IPR015424">
    <property type="entry name" value="PyrdxlP-dep_Trfase"/>
</dbReference>
<dbReference type="RefSeq" id="WP_381201261.1">
    <property type="nucleotide sequence ID" value="NZ_JBHSFE010000027.1"/>
</dbReference>
<dbReference type="GO" id="GO:0008483">
    <property type="term" value="F:transaminase activity"/>
    <property type="evidence" value="ECO:0007669"/>
    <property type="project" value="UniProtKB-KW"/>
</dbReference>
<organism evidence="7 8">
    <name type="scientific">Streptomyces maoxianensis</name>
    <dbReference type="NCBI Taxonomy" id="1459942"/>
    <lineage>
        <taxon>Bacteria</taxon>
        <taxon>Bacillati</taxon>
        <taxon>Actinomycetota</taxon>
        <taxon>Actinomycetes</taxon>
        <taxon>Kitasatosporales</taxon>
        <taxon>Streptomycetaceae</taxon>
        <taxon>Streptomyces</taxon>
    </lineage>
</organism>
<evidence type="ECO:0000313" key="7">
    <source>
        <dbReference type="EMBL" id="MFC4611787.1"/>
    </source>
</evidence>
<dbReference type="InterPro" id="IPR000653">
    <property type="entry name" value="DegT/StrS_aminotransferase"/>
</dbReference>
<keyword evidence="2 7" id="KW-0032">Aminotransferase</keyword>
<proteinExistence type="inferred from homology"/>
<evidence type="ECO:0000256" key="4">
    <source>
        <dbReference type="ARBA" id="ARBA00022898"/>
    </source>
</evidence>
<dbReference type="InterPro" id="IPR015421">
    <property type="entry name" value="PyrdxlP-dep_Trfase_major"/>
</dbReference>
<dbReference type="PANTHER" id="PTHR30244">
    <property type="entry name" value="TRANSAMINASE"/>
    <property type="match status" value="1"/>
</dbReference>
<dbReference type="CDD" id="cd00616">
    <property type="entry name" value="AHBA_syn"/>
    <property type="match status" value="1"/>
</dbReference>
<dbReference type="PIRSF" id="PIRSF000390">
    <property type="entry name" value="PLP_StrS"/>
    <property type="match status" value="1"/>
</dbReference>
<keyword evidence="8" id="KW-1185">Reference proteome</keyword>
<accession>A0ABV9GCE0</accession>
<evidence type="ECO:0000256" key="5">
    <source>
        <dbReference type="ARBA" id="ARBA00038398"/>
    </source>
</evidence>
<dbReference type="SUPFAM" id="SSF53383">
    <property type="entry name" value="PLP-dependent transferases"/>
    <property type="match status" value="1"/>
</dbReference>
<gene>
    <name evidence="7" type="ORF">ACFO9E_29015</name>
</gene>
<dbReference type="PANTHER" id="PTHR30244:SF34">
    <property type="entry name" value="DTDP-4-AMINO-4,6-DIDEOXYGALACTOSE TRANSAMINASE"/>
    <property type="match status" value="1"/>
</dbReference>
<dbReference type="Proteomes" id="UP001595993">
    <property type="component" value="Unassembled WGS sequence"/>
</dbReference>
<evidence type="ECO:0000256" key="6">
    <source>
        <dbReference type="RuleBase" id="RU004508"/>
    </source>
</evidence>
<evidence type="ECO:0000313" key="8">
    <source>
        <dbReference type="Proteomes" id="UP001595993"/>
    </source>
</evidence>
<sequence length="379" mass="40141">MTTTMVAGTANNARPFLYGPEEAALTDVLRSGHYGHTDVTDQFEADVAAFLGVPDTVAIASGTSALHVALLAAGVGPGNEVIVPSLTFCATIQAILAVGARPRFVEVDPRTLCVGSGEVLDAVTPDTRAVLPVLYGGRAVDLPEAQPVFAEQGITVIEDAAHAFGSYAGERRVGATGALTCFSFGPIKNLTCGQGGMIVPRNALEAEACRKLCGLGIVESAAWRAEATGYTVESFGLRVQMSSLNAAIGCAQLGRFPEAEAKRKALWRTYAIALQGVEGVTVVDVDVDRSVPHLCAVLVHADRDQVFRKLRDRSVGVGTHYPPNHLQPAFTPWHRSLPVTERLSRQIMTLPFHQHLAEGDVEHVASEVVKAVTETEAVG</sequence>
<keyword evidence="4 6" id="KW-0663">Pyridoxal phosphate</keyword>
<evidence type="ECO:0000256" key="1">
    <source>
        <dbReference type="ARBA" id="ARBA00001933"/>
    </source>
</evidence>
<keyword evidence="3" id="KW-0808">Transferase</keyword>
<comment type="similarity">
    <text evidence="5">Belongs to the DegT/DnrJ/EryC1 family. L-glutamine:2-deoxy-scyllo-inosose/scyllo-inosose aminotransferase subfamily.</text>
</comment>
<dbReference type="Pfam" id="PF01041">
    <property type="entry name" value="DegT_DnrJ_EryC1"/>
    <property type="match status" value="1"/>
</dbReference>
<name>A0ABV9GCE0_9ACTN</name>
<protein>
    <submittedName>
        <fullName evidence="7">DegT/DnrJ/EryC1/StrS family aminotransferase</fullName>
    </submittedName>
</protein>
<dbReference type="EMBL" id="JBHSFE010000027">
    <property type="protein sequence ID" value="MFC4611787.1"/>
    <property type="molecule type" value="Genomic_DNA"/>
</dbReference>
<reference evidence="8" key="1">
    <citation type="journal article" date="2019" name="Int. J. Syst. Evol. Microbiol.">
        <title>The Global Catalogue of Microorganisms (GCM) 10K type strain sequencing project: providing services to taxonomists for standard genome sequencing and annotation.</title>
        <authorList>
            <consortium name="The Broad Institute Genomics Platform"/>
            <consortium name="The Broad Institute Genome Sequencing Center for Infectious Disease"/>
            <person name="Wu L."/>
            <person name="Ma J."/>
        </authorList>
    </citation>
    <scope>NUCLEOTIDE SEQUENCE [LARGE SCALE GENOMIC DNA]</scope>
    <source>
        <strain evidence="8">CGMCC 4.7139</strain>
    </source>
</reference>
<dbReference type="InterPro" id="IPR015422">
    <property type="entry name" value="PyrdxlP-dep_Trfase_small"/>
</dbReference>
<dbReference type="Gene3D" id="3.40.640.10">
    <property type="entry name" value="Type I PLP-dependent aspartate aminotransferase-like (Major domain)"/>
    <property type="match status" value="1"/>
</dbReference>
<dbReference type="Gene3D" id="3.90.1150.10">
    <property type="entry name" value="Aspartate Aminotransferase, domain 1"/>
    <property type="match status" value="1"/>
</dbReference>
<evidence type="ECO:0000256" key="2">
    <source>
        <dbReference type="ARBA" id="ARBA00022576"/>
    </source>
</evidence>
<evidence type="ECO:0000256" key="3">
    <source>
        <dbReference type="ARBA" id="ARBA00022679"/>
    </source>
</evidence>
<comment type="cofactor">
    <cofactor evidence="1">
        <name>pyridoxal 5'-phosphate</name>
        <dbReference type="ChEBI" id="CHEBI:597326"/>
    </cofactor>
</comment>
<comment type="caution">
    <text evidence="7">The sequence shown here is derived from an EMBL/GenBank/DDBJ whole genome shotgun (WGS) entry which is preliminary data.</text>
</comment>